<dbReference type="STRING" id="1149755.A0A2J6RU63"/>
<dbReference type="PANTHER" id="PTHR11786">
    <property type="entry name" value="N-HYDROXYARYLAMINE O-ACETYLTRANSFERASE"/>
    <property type="match status" value="1"/>
</dbReference>
<dbReference type="OrthoDB" id="10260017at2759"/>
<dbReference type="Gene3D" id="3.30.2140.20">
    <property type="match status" value="1"/>
</dbReference>
<dbReference type="PRINTS" id="PR01543">
    <property type="entry name" value="ANATRNSFRASE"/>
</dbReference>
<keyword evidence="2 3" id="KW-0808">Transferase</keyword>
<evidence type="ECO:0000313" key="4">
    <source>
        <dbReference type="Proteomes" id="UP000235786"/>
    </source>
</evidence>
<dbReference type="InterPro" id="IPR053710">
    <property type="entry name" value="Arylamine_NAT_domain_sf"/>
</dbReference>
<protein>
    <submittedName>
        <fullName evidence="3">Arylamine N-acetyltransferase 1</fullName>
    </submittedName>
</protein>
<keyword evidence="2" id="KW-0012">Acyltransferase</keyword>
<accession>A0A2J6RU63</accession>
<evidence type="ECO:0000256" key="2">
    <source>
        <dbReference type="RuleBase" id="RU003452"/>
    </source>
</evidence>
<evidence type="ECO:0000256" key="1">
    <source>
        <dbReference type="ARBA" id="ARBA00006547"/>
    </source>
</evidence>
<reference evidence="3 4" key="1">
    <citation type="submission" date="2016-04" db="EMBL/GenBank/DDBJ databases">
        <title>A degradative enzymes factory behind the ericoid mycorrhizal symbiosis.</title>
        <authorList>
            <consortium name="DOE Joint Genome Institute"/>
            <person name="Martino E."/>
            <person name="Morin E."/>
            <person name="Grelet G."/>
            <person name="Kuo A."/>
            <person name="Kohler A."/>
            <person name="Daghino S."/>
            <person name="Barry K."/>
            <person name="Choi C."/>
            <person name="Cichocki N."/>
            <person name="Clum A."/>
            <person name="Copeland A."/>
            <person name="Hainaut M."/>
            <person name="Haridas S."/>
            <person name="Labutti K."/>
            <person name="Lindquist E."/>
            <person name="Lipzen A."/>
            <person name="Khouja H.-R."/>
            <person name="Murat C."/>
            <person name="Ohm R."/>
            <person name="Olson A."/>
            <person name="Spatafora J."/>
            <person name="Veneault-Fourrey C."/>
            <person name="Henrissat B."/>
            <person name="Grigoriev I."/>
            <person name="Martin F."/>
            <person name="Perotto S."/>
        </authorList>
    </citation>
    <scope>NUCLEOTIDE SEQUENCE [LARGE SCALE GENOMIC DNA]</scope>
    <source>
        <strain evidence="3 4">F</strain>
    </source>
</reference>
<dbReference type="Proteomes" id="UP000235786">
    <property type="component" value="Unassembled WGS sequence"/>
</dbReference>
<proteinExistence type="inferred from homology"/>
<dbReference type="GO" id="GO:0016407">
    <property type="term" value="F:acetyltransferase activity"/>
    <property type="evidence" value="ECO:0007669"/>
    <property type="project" value="InterPro"/>
</dbReference>
<sequence length="323" mass="36224">MATFNPAHRQTYTPSQIQNYYARIQLPASLRNIAVPEIANTSEGLAFLTSLQQHQLAAVPFENLDLHYSSHHTITLDPQHLFQKIVDRDAGRGGYCMENSCLFGTILRSLGFDVASIGAKVNEAVQPVSAKKNWKGPKYDGWNHMLNIVTIAGKRYVVDVGFGSSGPAHPLPLAQNEISLNVGTQEMRLLYDIVPDFTDRGQKLWQYQYRHDATQPWLPAYAFSELEFTPSDFAMMNYFTSTHFTSWFTYLVVCVKMVLEDGKIVGDITLAGNEVKRRVRGEPVVLAVCGSEEERVDALQEFFGVRLSGAEREGIRGMVTEIL</sequence>
<name>A0A2J6RU63_HYAVF</name>
<dbReference type="InterPro" id="IPR001447">
    <property type="entry name" value="Arylamine_N-AcTrfase"/>
</dbReference>
<keyword evidence="4" id="KW-1185">Reference proteome</keyword>
<evidence type="ECO:0000313" key="3">
    <source>
        <dbReference type="EMBL" id="PMD42052.1"/>
    </source>
</evidence>
<dbReference type="SUPFAM" id="SSF54001">
    <property type="entry name" value="Cysteine proteinases"/>
    <property type="match status" value="1"/>
</dbReference>
<gene>
    <name evidence="3" type="ORF">L207DRAFT_510352</name>
</gene>
<organism evidence="3 4">
    <name type="scientific">Hyaloscypha variabilis (strain UAMH 11265 / GT02V1 / F)</name>
    <name type="common">Meliniomyces variabilis</name>
    <dbReference type="NCBI Taxonomy" id="1149755"/>
    <lineage>
        <taxon>Eukaryota</taxon>
        <taxon>Fungi</taxon>
        <taxon>Dikarya</taxon>
        <taxon>Ascomycota</taxon>
        <taxon>Pezizomycotina</taxon>
        <taxon>Leotiomycetes</taxon>
        <taxon>Helotiales</taxon>
        <taxon>Hyaloscyphaceae</taxon>
        <taxon>Hyaloscypha</taxon>
        <taxon>Hyaloscypha variabilis</taxon>
    </lineage>
</organism>
<dbReference type="InterPro" id="IPR038765">
    <property type="entry name" value="Papain-like_cys_pep_sf"/>
</dbReference>
<dbReference type="EMBL" id="KZ613943">
    <property type="protein sequence ID" value="PMD42052.1"/>
    <property type="molecule type" value="Genomic_DNA"/>
</dbReference>
<dbReference type="Pfam" id="PF00797">
    <property type="entry name" value="Acetyltransf_2"/>
    <property type="match status" value="1"/>
</dbReference>
<comment type="similarity">
    <text evidence="1 2">Belongs to the arylamine N-acetyltransferase family.</text>
</comment>
<dbReference type="PANTHER" id="PTHR11786:SF0">
    <property type="entry name" value="ARYLAMINE N-ACETYLTRANSFERASE 4-RELATED"/>
    <property type="match status" value="1"/>
</dbReference>
<dbReference type="AlphaFoldDB" id="A0A2J6RU63"/>